<evidence type="ECO:0000256" key="4">
    <source>
        <dbReference type="ARBA" id="ARBA00022801"/>
    </source>
</evidence>
<dbReference type="CDD" id="cd06563">
    <property type="entry name" value="GH20_chitobiase-like"/>
    <property type="match status" value="1"/>
</dbReference>
<evidence type="ECO:0000256" key="1">
    <source>
        <dbReference type="ARBA" id="ARBA00001231"/>
    </source>
</evidence>
<dbReference type="InterPro" id="IPR017853">
    <property type="entry name" value="GH"/>
</dbReference>
<dbReference type="Pfam" id="PF00728">
    <property type="entry name" value="Glyco_hydro_20"/>
    <property type="match status" value="1"/>
</dbReference>
<keyword evidence="5" id="KW-0326">Glycosidase</keyword>
<keyword evidence="4" id="KW-0378">Hydrolase</keyword>
<dbReference type="SUPFAM" id="SSF51445">
    <property type="entry name" value="(Trans)glycosidases"/>
    <property type="match status" value="1"/>
</dbReference>
<organism evidence="8 9">
    <name type="scientific">Zhouia spongiae</name>
    <dbReference type="NCBI Taxonomy" id="2202721"/>
    <lineage>
        <taxon>Bacteria</taxon>
        <taxon>Pseudomonadati</taxon>
        <taxon>Bacteroidota</taxon>
        <taxon>Flavobacteriia</taxon>
        <taxon>Flavobacteriales</taxon>
        <taxon>Flavobacteriaceae</taxon>
        <taxon>Zhouia</taxon>
    </lineage>
</organism>
<accession>A0ABY3YII5</accession>
<feature type="domain" description="Beta-hexosaminidase bacterial type N-terminal" evidence="7">
    <location>
        <begin position="30"/>
        <end position="156"/>
    </location>
</feature>
<comment type="similarity">
    <text evidence="2">Belongs to the glycosyl hydrolase 20 family.</text>
</comment>
<protein>
    <recommendedName>
        <fullName evidence="3">beta-N-acetylhexosaminidase</fullName>
        <ecNumber evidence="3">3.2.1.52</ecNumber>
    </recommendedName>
</protein>
<evidence type="ECO:0000256" key="3">
    <source>
        <dbReference type="ARBA" id="ARBA00012663"/>
    </source>
</evidence>
<dbReference type="PRINTS" id="PR00738">
    <property type="entry name" value="GLHYDRLASE20"/>
</dbReference>
<dbReference type="InterPro" id="IPR029018">
    <property type="entry name" value="Hex-like_dom2"/>
</dbReference>
<dbReference type="EMBL" id="CP094326">
    <property type="protein sequence ID" value="UNY97466.1"/>
    <property type="molecule type" value="Genomic_DNA"/>
</dbReference>
<dbReference type="Gene3D" id="3.20.20.80">
    <property type="entry name" value="Glycosidases"/>
    <property type="match status" value="1"/>
</dbReference>
<dbReference type="RefSeq" id="WP_242935879.1">
    <property type="nucleotide sequence ID" value="NZ_CP094326.1"/>
</dbReference>
<evidence type="ECO:0000256" key="2">
    <source>
        <dbReference type="ARBA" id="ARBA00006285"/>
    </source>
</evidence>
<evidence type="ECO:0000313" key="8">
    <source>
        <dbReference type="EMBL" id="UNY97466.1"/>
    </source>
</evidence>
<evidence type="ECO:0000256" key="5">
    <source>
        <dbReference type="ARBA" id="ARBA00023295"/>
    </source>
</evidence>
<dbReference type="PANTHER" id="PTHR22600:SF57">
    <property type="entry name" value="BETA-N-ACETYLHEXOSAMINIDASE"/>
    <property type="match status" value="1"/>
</dbReference>
<dbReference type="Gene3D" id="3.30.379.10">
    <property type="entry name" value="Chitobiase/beta-hexosaminidase domain 2-like"/>
    <property type="match status" value="1"/>
</dbReference>
<evidence type="ECO:0000259" key="7">
    <source>
        <dbReference type="Pfam" id="PF02838"/>
    </source>
</evidence>
<keyword evidence="9" id="KW-1185">Reference proteome</keyword>
<feature type="domain" description="Glycoside hydrolase family 20 catalytic" evidence="6">
    <location>
        <begin position="160"/>
        <end position="527"/>
    </location>
</feature>
<dbReference type="InterPro" id="IPR015882">
    <property type="entry name" value="HEX_bac_N"/>
</dbReference>
<comment type="catalytic activity">
    <reaction evidence="1">
        <text>Hydrolysis of terminal non-reducing N-acetyl-D-hexosamine residues in N-acetyl-beta-D-hexosaminides.</text>
        <dbReference type="EC" id="3.2.1.52"/>
    </reaction>
</comment>
<sequence length="573" mass="64755">MKKLAVLLITMIVASCTNKYKEAKNTASDYQIIPKPVTVSSKDGKFLVDSGTIVTGDETLRNEGEYLAQLLTQAGGNQVSFVPEKTGGSIVYLNLDDSIENEEGYKINVTYKEVSVSAKSPKGIFYGIQTLRQLLPANAEKQAVAGLTIPAVEIVDNPVYGYRGMHLDVARHFFPTDFIKKYIDILAMHKMNTFHWHLTEDQGWRIEIKKYPKLTEVGGYRNGTIVGHYPGTENDNKKYGGFYTQEEVKEIVKYAADRHITVIPEIELPGHSSAAIAAYPELSCFPEEPTEVPNGMMSEKSKELQANGTPKVVQESWGVYNDVYCAGKERTFEFLQDVLDEVIPLFPAKYVHIGGDECPKANWERCPNCQKRIKEEGLENEHELQSYFIQRIEKYLNSKGKSIIGWDEILEGGLAPNATVMSWRGEKGGIESAKQHHDVIMTPNHSCYFDHYQSKDKENEPLAIGGLTTVQDVYNYNPHPKELTAEESKYILGAQANVWTEYIGTTDYVEYMILPRMTALAEVVWSSNENKDWKDFHSRLVNMKSRYDALGLNYAKHVFEDNENKDETASTEE</sequence>
<evidence type="ECO:0000313" key="9">
    <source>
        <dbReference type="Proteomes" id="UP000829476"/>
    </source>
</evidence>
<name>A0ABY3YII5_9FLAO</name>
<dbReference type="EC" id="3.2.1.52" evidence="3"/>
<dbReference type="SUPFAM" id="SSF55545">
    <property type="entry name" value="beta-N-acetylhexosaminidase-like domain"/>
    <property type="match status" value="1"/>
</dbReference>
<gene>
    <name evidence="8" type="ORF">MQE36_10220</name>
</gene>
<dbReference type="InterPro" id="IPR025705">
    <property type="entry name" value="Beta_hexosaminidase_sua/sub"/>
</dbReference>
<proteinExistence type="inferred from homology"/>
<evidence type="ECO:0000259" key="6">
    <source>
        <dbReference type="Pfam" id="PF00728"/>
    </source>
</evidence>
<reference evidence="8 9" key="1">
    <citation type="journal article" date="2018" name="Int. J. Syst. Evol. Microbiol.">
        <title>Zhouia spongiae sp. nov., isolated from a marine sponge.</title>
        <authorList>
            <person name="Zhuang L."/>
            <person name="Lin B."/>
            <person name="Qin F."/>
            <person name="Luo L."/>
        </authorList>
    </citation>
    <scope>NUCLEOTIDE SEQUENCE [LARGE SCALE GENOMIC DNA]</scope>
    <source>
        <strain evidence="8 9">HN-Y44</strain>
    </source>
</reference>
<dbReference type="PIRSF" id="PIRSF001093">
    <property type="entry name" value="B-hxosamndse_ab_euk"/>
    <property type="match status" value="1"/>
</dbReference>
<dbReference type="Pfam" id="PF02838">
    <property type="entry name" value="Glyco_hydro_20b"/>
    <property type="match status" value="1"/>
</dbReference>
<dbReference type="PROSITE" id="PS51257">
    <property type="entry name" value="PROKAR_LIPOPROTEIN"/>
    <property type="match status" value="1"/>
</dbReference>
<dbReference type="Proteomes" id="UP000829476">
    <property type="component" value="Chromosome"/>
</dbReference>
<dbReference type="InterPro" id="IPR015883">
    <property type="entry name" value="Glyco_hydro_20_cat"/>
</dbReference>
<dbReference type="PANTHER" id="PTHR22600">
    <property type="entry name" value="BETA-HEXOSAMINIDASE"/>
    <property type="match status" value="1"/>
</dbReference>